<sequence length="368" mass="39925">MPTLFNRNFGYANAEAFKKLFSNSGQYFYIGLGVHEGDISSTTPADSFDDEFTIWENMLSMSRVIDGNVRYVTRMYEWTTGTAYTIYEHDATNIMTRDGSSANPFYVVNNRKVYKCISNNSGSQSVTAPTEETTSGMIKHDSATEDGYVWKYMYTISTTDNNNFVTTDEDGNKWMPVDILEFDNDVGTAGGQWDVQTNSIDGSVYHITSTSGTPHSVLTAGGYSNGAAVTLTGDGSGFTGEVATHLSTLNQGASYKYVKVTNPGSGYRNITEVKIAGNVISNLKAIVSPRGGHGWNASRELGGHNIVVKTTFSGLGTGSSTKSASDTLFVDNDYRQISLVRNPVIKTSQHDIIDTGDTSITYGTRSTG</sequence>
<accession>A0A382F8T7</accession>
<reference evidence="1" key="1">
    <citation type="submission" date="2018-05" db="EMBL/GenBank/DDBJ databases">
        <authorList>
            <person name="Lanie J.A."/>
            <person name="Ng W.-L."/>
            <person name="Kazmierczak K.M."/>
            <person name="Andrzejewski T.M."/>
            <person name="Davidsen T.M."/>
            <person name="Wayne K.J."/>
            <person name="Tettelin H."/>
            <person name="Glass J.I."/>
            <person name="Rusch D."/>
            <person name="Podicherti R."/>
            <person name="Tsui H.-C.T."/>
            <person name="Winkler M.E."/>
        </authorList>
    </citation>
    <scope>NUCLEOTIDE SEQUENCE</scope>
</reference>
<gene>
    <name evidence="1" type="ORF">METZ01_LOCUS211351</name>
</gene>
<organism evidence="1">
    <name type="scientific">marine metagenome</name>
    <dbReference type="NCBI Taxonomy" id="408172"/>
    <lineage>
        <taxon>unclassified sequences</taxon>
        <taxon>metagenomes</taxon>
        <taxon>ecological metagenomes</taxon>
    </lineage>
</organism>
<evidence type="ECO:0008006" key="2">
    <source>
        <dbReference type="Google" id="ProtNLM"/>
    </source>
</evidence>
<feature type="non-terminal residue" evidence="1">
    <location>
        <position position="368"/>
    </location>
</feature>
<dbReference type="InterPro" id="IPR036327">
    <property type="entry name" value="Gp8_sf"/>
</dbReference>
<dbReference type="EMBL" id="UINC01048222">
    <property type="protein sequence ID" value="SVB58497.1"/>
    <property type="molecule type" value="Genomic_DNA"/>
</dbReference>
<dbReference type="AlphaFoldDB" id="A0A382F8T7"/>
<evidence type="ECO:0000313" key="1">
    <source>
        <dbReference type="EMBL" id="SVB58497.1"/>
    </source>
</evidence>
<dbReference type="Gene3D" id="2.60.340.10">
    <property type="entry name" value="baseplate structural protein gp8, domain 1"/>
    <property type="match status" value="1"/>
</dbReference>
<proteinExistence type="predicted"/>
<feature type="non-terminal residue" evidence="1">
    <location>
        <position position="1"/>
    </location>
</feature>
<name>A0A382F8T7_9ZZZZ</name>
<dbReference type="SUPFAM" id="SSF89433">
    <property type="entry name" value="Baseplate structural protein gp8"/>
    <property type="match status" value="1"/>
</dbReference>
<protein>
    <recommendedName>
        <fullName evidence="2">Bacteriophage T4 Gp8 domain-containing protein</fullName>
    </recommendedName>
</protein>